<dbReference type="SUPFAM" id="SSF51658">
    <property type="entry name" value="Xylose isomerase-like"/>
    <property type="match status" value="1"/>
</dbReference>
<sequence length="291" mass="32103">MIRIGMSTTCVYPLEPEQAFRIAKDAGFDGVEIMVTQEATTQDPAALIEMSERYELPILSIHAPVLLLTHFVWGRDPRVKLARTAELAKSVGADSVVVHPPFRWQASYALEFLSIVRTLSEEHGVAIAVENMFPWRAAGRNMKAYAPGWDPRQMDCDAVTLDFSHAALSGTDSMQLATDLGERLRHVHLCDGSGAIGEGQIFDEHLLPGKGREPVAEVLRMLADQGWDGSIVAEVNTRKAKTEAERLEMLRETVAFAREHTAVEADAAAPEPHHESPLRRVIDAIIPGRHS</sequence>
<organism evidence="3 4">
    <name type="scientific">Agromyces bracchium</name>
    <dbReference type="NCBI Taxonomy" id="88376"/>
    <lineage>
        <taxon>Bacteria</taxon>
        <taxon>Bacillati</taxon>
        <taxon>Actinomycetota</taxon>
        <taxon>Actinomycetes</taxon>
        <taxon>Micrococcales</taxon>
        <taxon>Microbacteriaceae</taxon>
        <taxon>Agromyces</taxon>
    </lineage>
</organism>
<dbReference type="Pfam" id="PF01261">
    <property type="entry name" value="AP_endonuc_2"/>
    <property type="match status" value="1"/>
</dbReference>
<accession>A0A6I3LZJ5</accession>
<dbReference type="InterPro" id="IPR050312">
    <property type="entry name" value="IolE/XylAMocC-like"/>
</dbReference>
<evidence type="ECO:0000313" key="4">
    <source>
        <dbReference type="Proteomes" id="UP000433071"/>
    </source>
</evidence>
<keyword evidence="1" id="KW-0119">Carbohydrate metabolism</keyword>
<gene>
    <name evidence="3" type="ORF">GJ743_00170</name>
</gene>
<comment type="caution">
    <text evidence="3">The sequence shown here is derived from an EMBL/GenBank/DDBJ whole genome shotgun (WGS) entry which is preliminary data.</text>
</comment>
<evidence type="ECO:0000313" key="3">
    <source>
        <dbReference type="EMBL" id="MTH66789.1"/>
    </source>
</evidence>
<dbReference type="RefSeq" id="WP_155049927.1">
    <property type="nucleotide sequence ID" value="NZ_BAAAIB010000007.1"/>
</dbReference>
<dbReference type="InterPro" id="IPR036237">
    <property type="entry name" value="Xyl_isomerase-like_sf"/>
</dbReference>
<protein>
    <submittedName>
        <fullName evidence="3">TIM barrel protein</fullName>
    </submittedName>
</protein>
<dbReference type="Proteomes" id="UP000433071">
    <property type="component" value="Unassembled WGS sequence"/>
</dbReference>
<dbReference type="InterPro" id="IPR013022">
    <property type="entry name" value="Xyl_isomerase-like_TIM-brl"/>
</dbReference>
<feature type="domain" description="Xylose isomerase-like TIM barrel" evidence="2">
    <location>
        <begin position="20"/>
        <end position="256"/>
    </location>
</feature>
<evidence type="ECO:0000256" key="1">
    <source>
        <dbReference type="ARBA" id="ARBA00023277"/>
    </source>
</evidence>
<evidence type="ECO:0000259" key="2">
    <source>
        <dbReference type="Pfam" id="PF01261"/>
    </source>
</evidence>
<keyword evidence="4" id="KW-1185">Reference proteome</keyword>
<dbReference type="OrthoDB" id="3248123at2"/>
<dbReference type="EMBL" id="WMLB01000001">
    <property type="protein sequence ID" value="MTH66789.1"/>
    <property type="molecule type" value="Genomic_DNA"/>
</dbReference>
<proteinExistence type="predicted"/>
<reference evidence="3 4" key="1">
    <citation type="submission" date="2019-11" db="EMBL/GenBank/DDBJ databases">
        <title>Agromyces kandeliae sp. nov., isolated from mangrove soil.</title>
        <authorList>
            <person name="Wang R."/>
        </authorList>
    </citation>
    <scope>NUCLEOTIDE SEQUENCE [LARGE SCALE GENOMIC DNA]</scope>
    <source>
        <strain evidence="3 4">JCM 11433</strain>
    </source>
</reference>
<name>A0A6I3LZJ5_9MICO</name>
<dbReference type="Gene3D" id="3.20.20.150">
    <property type="entry name" value="Divalent-metal-dependent TIM barrel enzymes"/>
    <property type="match status" value="1"/>
</dbReference>
<dbReference type="PANTHER" id="PTHR12110">
    <property type="entry name" value="HYDROXYPYRUVATE ISOMERASE"/>
    <property type="match status" value="1"/>
</dbReference>
<dbReference type="AlphaFoldDB" id="A0A6I3LZJ5"/>
<dbReference type="PANTHER" id="PTHR12110:SF47">
    <property type="match status" value="1"/>
</dbReference>